<dbReference type="GO" id="GO:0006310">
    <property type="term" value="P:DNA recombination"/>
    <property type="evidence" value="ECO:0007669"/>
    <property type="project" value="UniProtKB-KW"/>
</dbReference>
<proteinExistence type="predicted"/>
<name>A0A1Q9LCP9_9PSEU</name>
<dbReference type="GO" id="GO:0003677">
    <property type="term" value="F:DNA binding"/>
    <property type="evidence" value="ECO:0007669"/>
    <property type="project" value="InterPro"/>
</dbReference>
<protein>
    <recommendedName>
        <fullName evidence="4">Tyr recombinase domain-containing protein</fullName>
    </recommendedName>
</protein>
<dbReference type="SUPFAM" id="SSF56349">
    <property type="entry name" value="DNA breaking-rejoining enzymes"/>
    <property type="match status" value="1"/>
</dbReference>
<keyword evidence="3" id="KW-1185">Reference proteome</keyword>
<gene>
    <name evidence="2" type="ORF">BJP25_01855</name>
</gene>
<evidence type="ECO:0000313" key="2">
    <source>
        <dbReference type="EMBL" id="OLR89793.1"/>
    </source>
</evidence>
<sequence>MLRRIFSLAVRHDAREDNPVRELSPARLRKAQPKIVLTEDSTARRQGHLRTLPYTERHDLPDFVTALSGVGCRIGELLALDWSWGDFEAGTVRFEGTATRIACEGLAVQPHTKTSAGMRTIKPPRWGGGVSAGTIRAAVVGVRFPVLAGHAARPQQRADGAAEGAGRNRPGGAALVHVPALVADRLNRAGLSAREIADYLVHSNVHTTQEVQLACKVVGHAAAGTRTEIRGQSIG</sequence>
<keyword evidence="1" id="KW-0233">DNA recombination</keyword>
<dbReference type="AlphaFoldDB" id="A0A1Q9LCP9"/>
<dbReference type="InterPro" id="IPR013762">
    <property type="entry name" value="Integrase-like_cat_sf"/>
</dbReference>
<dbReference type="Proteomes" id="UP000186040">
    <property type="component" value="Unassembled WGS sequence"/>
</dbReference>
<accession>A0A1Q9LCP9</accession>
<evidence type="ECO:0000256" key="1">
    <source>
        <dbReference type="ARBA" id="ARBA00023172"/>
    </source>
</evidence>
<dbReference type="STRING" id="1193682.BJP25_01855"/>
<evidence type="ECO:0000313" key="3">
    <source>
        <dbReference type="Proteomes" id="UP000186040"/>
    </source>
</evidence>
<dbReference type="EMBL" id="MKQR01000028">
    <property type="protein sequence ID" value="OLR89793.1"/>
    <property type="molecule type" value="Genomic_DNA"/>
</dbReference>
<organism evidence="2 3">
    <name type="scientific">Actinokineospora bangkokensis</name>
    <dbReference type="NCBI Taxonomy" id="1193682"/>
    <lineage>
        <taxon>Bacteria</taxon>
        <taxon>Bacillati</taxon>
        <taxon>Actinomycetota</taxon>
        <taxon>Actinomycetes</taxon>
        <taxon>Pseudonocardiales</taxon>
        <taxon>Pseudonocardiaceae</taxon>
        <taxon>Actinokineospora</taxon>
    </lineage>
</organism>
<evidence type="ECO:0008006" key="4">
    <source>
        <dbReference type="Google" id="ProtNLM"/>
    </source>
</evidence>
<dbReference type="GO" id="GO:0015074">
    <property type="term" value="P:DNA integration"/>
    <property type="evidence" value="ECO:0007669"/>
    <property type="project" value="InterPro"/>
</dbReference>
<comment type="caution">
    <text evidence="2">The sequence shown here is derived from an EMBL/GenBank/DDBJ whole genome shotgun (WGS) entry which is preliminary data.</text>
</comment>
<dbReference type="Gene3D" id="1.10.443.10">
    <property type="entry name" value="Intergrase catalytic core"/>
    <property type="match status" value="1"/>
</dbReference>
<reference evidence="2 3" key="1">
    <citation type="submission" date="2016-10" db="EMBL/GenBank/DDBJ databases">
        <title>The Draft Genome Sequence of Actinokineospora bangkokensis 44EHWT reveals the biosynthetic pathway of antifungal compounds Thailandins with unusual extender unit butylmalonyl-CoA.</title>
        <authorList>
            <person name="Greule A."/>
            <person name="Intra B."/>
            <person name="Flemming S."/>
            <person name="Rommel M.G."/>
            <person name="Panbangred W."/>
            <person name="Bechthold A."/>
        </authorList>
    </citation>
    <scope>NUCLEOTIDE SEQUENCE [LARGE SCALE GENOMIC DNA]</scope>
    <source>
        <strain evidence="2 3">44EHW</strain>
    </source>
</reference>
<dbReference type="InterPro" id="IPR011010">
    <property type="entry name" value="DNA_brk_join_enz"/>
</dbReference>